<dbReference type="GO" id="GO:0000155">
    <property type="term" value="F:phosphorelay sensor kinase activity"/>
    <property type="evidence" value="ECO:0007669"/>
    <property type="project" value="InterPro"/>
</dbReference>
<keyword evidence="7" id="KW-0067">ATP-binding</keyword>
<dbReference type="EC" id="2.7.13.3" evidence="2"/>
<evidence type="ECO:0000313" key="12">
    <source>
        <dbReference type="EMBL" id="TDD46697.1"/>
    </source>
</evidence>
<evidence type="ECO:0000256" key="2">
    <source>
        <dbReference type="ARBA" id="ARBA00012438"/>
    </source>
</evidence>
<keyword evidence="6 12" id="KW-0418">Kinase</keyword>
<evidence type="ECO:0000313" key="13">
    <source>
        <dbReference type="Proteomes" id="UP000295124"/>
    </source>
</evidence>
<keyword evidence="9" id="KW-0812">Transmembrane</keyword>
<dbReference type="GO" id="GO:0046983">
    <property type="term" value="F:protein dimerization activity"/>
    <property type="evidence" value="ECO:0007669"/>
    <property type="project" value="InterPro"/>
</dbReference>
<evidence type="ECO:0000256" key="1">
    <source>
        <dbReference type="ARBA" id="ARBA00000085"/>
    </source>
</evidence>
<evidence type="ECO:0000256" key="4">
    <source>
        <dbReference type="ARBA" id="ARBA00022679"/>
    </source>
</evidence>
<keyword evidence="13" id="KW-1185">Reference proteome</keyword>
<feature type="transmembrane region" description="Helical" evidence="9">
    <location>
        <begin position="132"/>
        <end position="152"/>
    </location>
</feature>
<dbReference type="InterPro" id="IPR055558">
    <property type="entry name" value="DUF7134"/>
</dbReference>
<sequence>MRGERIEAWARTHSHAVDTALAAVLLALAVVFGRVVHAEGPYFLFTTLLLVPLVVRRRWPVWCLAATALVALAQWLTVRGTVGAVPADVAVPLAVHAVAAYGPRWASRAGLFAGLVGAVLGGVEWPRLRESLVAHLVIGAFLASMVIAAWAVGTMQRLRRSQVDAQRELAVLAERARIAREMHDVVAHSLAVVIAQADGGRYAAAAPAVGDGARAEDTGVDGAAAAVAALETIGAYARQALGDTRRILGVLRDDPQQPVEPVAGLGDVAELVERVRGSGWDVGLAVEVGSVDPG</sequence>
<comment type="caution">
    <text evidence="12">The sequence shown here is derived from an EMBL/GenBank/DDBJ whole genome shotgun (WGS) entry which is preliminary data.</text>
</comment>
<evidence type="ECO:0000256" key="6">
    <source>
        <dbReference type="ARBA" id="ARBA00022777"/>
    </source>
</evidence>
<dbReference type="GO" id="GO:0005524">
    <property type="term" value="F:ATP binding"/>
    <property type="evidence" value="ECO:0007669"/>
    <property type="project" value="UniProtKB-KW"/>
</dbReference>
<proteinExistence type="predicted"/>
<keyword evidence="8" id="KW-0902">Two-component regulatory system</keyword>
<evidence type="ECO:0000256" key="9">
    <source>
        <dbReference type="SAM" id="Phobius"/>
    </source>
</evidence>
<dbReference type="GO" id="GO:0016020">
    <property type="term" value="C:membrane"/>
    <property type="evidence" value="ECO:0007669"/>
    <property type="project" value="InterPro"/>
</dbReference>
<feature type="non-terminal residue" evidence="12">
    <location>
        <position position="294"/>
    </location>
</feature>
<gene>
    <name evidence="12" type="ORF">E1263_36050</name>
</gene>
<dbReference type="Proteomes" id="UP000295124">
    <property type="component" value="Unassembled WGS sequence"/>
</dbReference>
<dbReference type="AlphaFoldDB" id="A0A4V2YLR0"/>
<evidence type="ECO:0000256" key="5">
    <source>
        <dbReference type="ARBA" id="ARBA00022741"/>
    </source>
</evidence>
<feature type="domain" description="DUF7134" evidence="11">
    <location>
        <begin position="7"/>
        <end position="160"/>
    </location>
</feature>
<dbReference type="InterPro" id="IPR050482">
    <property type="entry name" value="Sensor_HK_TwoCompSys"/>
</dbReference>
<evidence type="ECO:0000259" key="11">
    <source>
        <dbReference type="Pfam" id="PF23539"/>
    </source>
</evidence>
<evidence type="ECO:0000256" key="3">
    <source>
        <dbReference type="ARBA" id="ARBA00022553"/>
    </source>
</evidence>
<dbReference type="Pfam" id="PF23539">
    <property type="entry name" value="DUF7134"/>
    <property type="match status" value="1"/>
</dbReference>
<comment type="catalytic activity">
    <reaction evidence="1">
        <text>ATP + protein L-histidine = ADP + protein N-phospho-L-histidine.</text>
        <dbReference type="EC" id="2.7.13.3"/>
    </reaction>
</comment>
<dbReference type="PANTHER" id="PTHR24421">
    <property type="entry name" value="NITRATE/NITRITE SENSOR PROTEIN NARX-RELATED"/>
    <property type="match status" value="1"/>
</dbReference>
<dbReference type="OrthoDB" id="227596at2"/>
<evidence type="ECO:0000256" key="7">
    <source>
        <dbReference type="ARBA" id="ARBA00022840"/>
    </source>
</evidence>
<dbReference type="InterPro" id="IPR011712">
    <property type="entry name" value="Sig_transdc_His_kin_sub3_dim/P"/>
</dbReference>
<evidence type="ECO:0000256" key="8">
    <source>
        <dbReference type="ARBA" id="ARBA00023012"/>
    </source>
</evidence>
<dbReference type="EMBL" id="SMKX01000167">
    <property type="protein sequence ID" value="TDD46697.1"/>
    <property type="molecule type" value="Genomic_DNA"/>
</dbReference>
<keyword evidence="5" id="KW-0547">Nucleotide-binding</keyword>
<protein>
    <recommendedName>
        <fullName evidence="2">histidine kinase</fullName>
        <ecNumber evidence="2">2.7.13.3</ecNumber>
    </recommendedName>
</protein>
<name>A0A4V2YLR0_9ACTN</name>
<keyword evidence="3" id="KW-0597">Phosphoprotein</keyword>
<evidence type="ECO:0000259" key="10">
    <source>
        <dbReference type="Pfam" id="PF07730"/>
    </source>
</evidence>
<dbReference type="PANTHER" id="PTHR24421:SF10">
    <property type="entry name" value="NITRATE_NITRITE SENSOR PROTEIN NARQ"/>
    <property type="match status" value="1"/>
</dbReference>
<feature type="domain" description="Signal transduction histidine kinase subgroup 3 dimerisation and phosphoacceptor" evidence="10">
    <location>
        <begin position="174"/>
        <end position="254"/>
    </location>
</feature>
<keyword evidence="9" id="KW-0472">Membrane</keyword>
<dbReference type="Pfam" id="PF07730">
    <property type="entry name" value="HisKA_3"/>
    <property type="match status" value="1"/>
</dbReference>
<organism evidence="12 13">
    <name type="scientific">Kribbella antibiotica</name>
    <dbReference type="NCBI Taxonomy" id="190195"/>
    <lineage>
        <taxon>Bacteria</taxon>
        <taxon>Bacillati</taxon>
        <taxon>Actinomycetota</taxon>
        <taxon>Actinomycetes</taxon>
        <taxon>Propionibacteriales</taxon>
        <taxon>Kribbellaceae</taxon>
        <taxon>Kribbella</taxon>
    </lineage>
</organism>
<reference evidence="12 13" key="1">
    <citation type="submission" date="2019-03" db="EMBL/GenBank/DDBJ databases">
        <title>Draft genome sequences of novel Actinobacteria.</title>
        <authorList>
            <person name="Sahin N."/>
            <person name="Ay H."/>
            <person name="Saygin H."/>
        </authorList>
    </citation>
    <scope>NUCLEOTIDE SEQUENCE [LARGE SCALE GENOMIC DNA]</scope>
    <source>
        <strain evidence="12 13">JCM 13523</strain>
    </source>
</reference>
<feature type="transmembrane region" description="Helical" evidence="9">
    <location>
        <begin position="20"/>
        <end position="38"/>
    </location>
</feature>
<keyword evidence="4" id="KW-0808">Transferase</keyword>
<keyword evidence="9" id="KW-1133">Transmembrane helix</keyword>
<accession>A0A4V2YLR0</accession>
<dbReference type="Gene3D" id="1.20.5.1930">
    <property type="match status" value="1"/>
</dbReference>